<organism evidence="3 4">
    <name type="scientific">Dreissena polymorpha</name>
    <name type="common">Zebra mussel</name>
    <name type="synonym">Mytilus polymorpha</name>
    <dbReference type="NCBI Taxonomy" id="45954"/>
    <lineage>
        <taxon>Eukaryota</taxon>
        <taxon>Metazoa</taxon>
        <taxon>Spiralia</taxon>
        <taxon>Lophotrochozoa</taxon>
        <taxon>Mollusca</taxon>
        <taxon>Bivalvia</taxon>
        <taxon>Autobranchia</taxon>
        <taxon>Heteroconchia</taxon>
        <taxon>Euheterodonta</taxon>
        <taxon>Imparidentia</taxon>
        <taxon>Neoheterodontei</taxon>
        <taxon>Myida</taxon>
        <taxon>Dreissenoidea</taxon>
        <taxon>Dreissenidae</taxon>
        <taxon>Dreissena</taxon>
    </lineage>
</organism>
<dbReference type="PANTHER" id="PTHR15034:SF5">
    <property type="entry name" value="DEATH DOMAIN-CONTAINING PROTEIN CRADD"/>
    <property type="match status" value="1"/>
</dbReference>
<dbReference type="Gene3D" id="1.10.533.10">
    <property type="entry name" value="Death Domain, Fas"/>
    <property type="match status" value="1"/>
</dbReference>
<sequence>MNDAQRAAIQRHLKLLADDIMLTEELLGIMYQRRLFEKHMIETIKAEKTNTDKLYVMLHMLPKRGPDAFDNFIEILKPNYPWLASTLETTYRDEMTLVRQNSIISMCTACGGNGGLTARSDTQVDGGRQQPEIQVDADVKKKVECFIHKTFGHRKTIAHQDKRCMERWLSEQIQTERKQRMTKPSNVSEESKTPEPPVGSSLVSYADQNHEELKRVYNKVREENLCDNINIDNSYKKQHTDSNENMSIESGSDDVDAGVNANIDTNIADIGMFAELLGEEVNRMINKLNTLEGIITQCHYILGDSERKKKLTELLKEAQYDRKHNAQELAKEKAKSEEMLKELYDYSKTINKYELTKQQQRQEIDKLKEEVHKLERRNAVLTDRCETLEAANRQHIEKEKTLANLNKMIDDLKATQSASNDDNNLNHSPISMSRYRRMPRATHRKGSTADLSNPVTSRKVPPKTVNATRKRTYLPISRFP</sequence>
<dbReference type="PANTHER" id="PTHR15034">
    <property type="entry name" value="DEATH DOMAIN-CONTAINING PROTEIN CRADD"/>
    <property type="match status" value="1"/>
</dbReference>
<feature type="region of interest" description="Disordered" evidence="1">
    <location>
        <begin position="414"/>
        <end position="466"/>
    </location>
</feature>
<dbReference type="AlphaFoldDB" id="A0A9D4LL88"/>
<dbReference type="GO" id="GO:0042981">
    <property type="term" value="P:regulation of apoptotic process"/>
    <property type="evidence" value="ECO:0007669"/>
    <property type="project" value="InterPro"/>
</dbReference>
<dbReference type="InterPro" id="IPR001315">
    <property type="entry name" value="CARD"/>
</dbReference>
<gene>
    <name evidence="3" type="ORF">DPMN_102602</name>
</gene>
<evidence type="ECO:0000259" key="2">
    <source>
        <dbReference type="PROSITE" id="PS50209"/>
    </source>
</evidence>
<evidence type="ECO:0000256" key="1">
    <source>
        <dbReference type="SAM" id="MobiDB-lite"/>
    </source>
</evidence>
<dbReference type="SUPFAM" id="SSF47986">
    <property type="entry name" value="DEATH domain"/>
    <property type="match status" value="1"/>
</dbReference>
<dbReference type="SMART" id="SM00114">
    <property type="entry name" value="CARD"/>
    <property type="match status" value="1"/>
</dbReference>
<dbReference type="GO" id="GO:0002020">
    <property type="term" value="F:protease binding"/>
    <property type="evidence" value="ECO:0007669"/>
    <property type="project" value="InterPro"/>
</dbReference>
<reference evidence="3" key="2">
    <citation type="submission" date="2020-11" db="EMBL/GenBank/DDBJ databases">
        <authorList>
            <person name="McCartney M.A."/>
            <person name="Auch B."/>
            <person name="Kono T."/>
            <person name="Mallez S."/>
            <person name="Becker A."/>
            <person name="Gohl D.M."/>
            <person name="Silverstein K.A.T."/>
            <person name="Koren S."/>
            <person name="Bechman K.B."/>
            <person name="Herman A."/>
            <person name="Abrahante J.E."/>
            <person name="Garbe J."/>
        </authorList>
    </citation>
    <scope>NUCLEOTIDE SEQUENCE</scope>
    <source>
        <strain evidence="3">Duluth1</strain>
        <tissue evidence="3">Whole animal</tissue>
    </source>
</reference>
<accession>A0A9D4LL88</accession>
<keyword evidence="4" id="KW-1185">Reference proteome</keyword>
<feature type="region of interest" description="Disordered" evidence="1">
    <location>
        <begin position="175"/>
        <end position="201"/>
    </location>
</feature>
<dbReference type="CDD" id="cd01671">
    <property type="entry name" value="CARD"/>
    <property type="match status" value="1"/>
</dbReference>
<evidence type="ECO:0000313" key="4">
    <source>
        <dbReference type="Proteomes" id="UP000828390"/>
    </source>
</evidence>
<dbReference type="InterPro" id="IPR037939">
    <property type="entry name" value="CRADD"/>
</dbReference>
<dbReference type="InterPro" id="IPR011029">
    <property type="entry name" value="DEATH-like_dom_sf"/>
</dbReference>
<feature type="compositionally biased region" description="Basic residues" evidence="1">
    <location>
        <begin position="434"/>
        <end position="446"/>
    </location>
</feature>
<comment type="caution">
    <text evidence="3">The sequence shown here is derived from an EMBL/GenBank/DDBJ whole genome shotgun (WGS) entry which is preliminary data.</text>
</comment>
<dbReference type="PROSITE" id="PS50209">
    <property type="entry name" value="CARD"/>
    <property type="match status" value="1"/>
</dbReference>
<dbReference type="Pfam" id="PF00619">
    <property type="entry name" value="CARD"/>
    <property type="match status" value="1"/>
</dbReference>
<dbReference type="GO" id="GO:0070513">
    <property type="term" value="F:death domain binding"/>
    <property type="evidence" value="ECO:0007669"/>
    <property type="project" value="InterPro"/>
</dbReference>
<dbReference type="EMBL" id="JAIWYP010000003">
    <property type="protein sequence ID" value="KAH3859779.1"/>
    <property type="molecule type" value="Genomic_DNA"/>
</dbReference>
<dbReference type="OrthoDB" id="1357022at2759"/>
<evidence type="ECO:0000313" key="3">
    <source>
        <dbReference type="EMBL" id="KAH3859779.1"/>
    </source>
</evidence>
<proteinExistence type="predicted"/>
<feature type="domain" description="CARD" evidence="2">
    <location>
        <begin position="1"/>
        <end position="91"/>
    </location>
</feature>
<feature type="compositionally biased region" description="Polar residues" evidence="1">
    <location>
        <begin position="414"/>
        <end position="431"/>
    </location>
</feature>
<reference evidence="3" key="1">
    <citation type="journal article" date="2019" name="bioRxiv">
        <title>The Genome of the Zebra Mussel, Dreissena polymorpha: A Resource for Invasive Species Research.</title>
        <authorList>
            <person name="McCartney M.A."/>
            <person name="Auch B."/>
            <person name="Kono T."/>
            <person name="Mallez S."/>
            <person name="Zhang Y."/>
            <person name="Obille A."/>
            <person name="Becker A."/>
            <person name="Abrahante J.E."/>
            <person name="Garbe J."/>
            <person name="Badalamenti J.P."/>
            <person name="Herman A."/>
            <person name="Mangelson H."/>
            <person name="Liachko I."/>
            <person name="Sullivan S."/>
            <person name="Sone E.D."/>
            <person name="Koren S."/>
            <person name="Silverstein K.A.T."/>
            <person name="Beckman K.B."/>
            <person name="Gohl D.M."/>
        </authorList>
    </citation>
    <scope>NUCLEOTIDE SEQUENCE</scope>
    <source>
        <strain evidence="3">Duluth1</strain>
        <tissue evidence="3">Whole animal</tissue>
    </source>
</reference>
<name>A0A9D4LL88_DREPO</name>
<protein>
    <recommendedName>
        <fullName evidence="2">CARD domain-containing protein</fullName>
    </recommendedName>
</protein>
<dbReference type="Proteomes" id="UP000828390">
    <property type="component" value="Unassembled WGS sequence"/>
</dbReference>